<organism evidence="4 5">
    <name type="scientific">Cladophialophora chaetospira</name>
    <dbReference type="NCBI Taxonomy" id="386627"/>
    <lineage>
        <taxon>Eukaryota</taxon>
        <taxon>Fungi</taxon>
        <taxon>Dikarya</taxon>
        <taxon>Ascomycota</taxon>
        <taxon>Pezizomycotina</taxon>
        <taxon>Eurotiomycetes</taxon>
        <taxon>Chaetothyriomycetidae</taxon>
        <taxon>Chaetothyriales</taxon>
        <taxon>Herpotrichiellaceae</taxon>
        <taxon>Cladophialophora</taxon>
    </lineage>
</organism>
<dbReference type="Pfam" id="PF00400">
    <property type="entry name" value="WD40"/>
    <property type="match status" value="1"/>
</dbReference>
<dbReference type="Proteomes" id="UP001172673">
    <property type="component" value="Unassembled WGS sequence"/>
</dbReference>
<dbReference type="InterPro" id="IPR013320">
    <property type="entry name" value="ConA-like_dom_sf"/>
</dbReference>
<comment type="caution">
    <text evidence="4">The sequence shown here is derived from an EMBL/GenBank/DDBJ whole genome shotgun (WGS) entry which is preliminary data.</text>
</comment>
<evidence type="ECO:0000256" key="1">
    <source>
        <dbReference type="ARBA" id="ARBA00022574"/>
    </source>
</evidence>
<proteinExistence type="predicted"/>
<dbReference type="InterPro" id="IPR001680">
    <property type="entry name" value="WD40_rpt"/>
</dbReference>
<dbReference type="EMBL" id="JAPDRK010000006">
    <property type="protein sequence ID" value="KAJ9611764.1"/>
    <property type="molecule type" value="Genomic_DNA"/>
</dbReference>
<evidence type="ECO:0000256" key="3">
    <source>
        <dbReference type="SAM" id="MobiDB-lite"/>
    </source>
</evidence>
<evidence type="ECO:0000313" key="5">
    <source>
        <dbReference type="Proteomes" id="UP001172673"/>
    </source>
</evidence>
<dbReference type="InterPro" id="IPR036322">
    <property type="entry name" value="WD40_repeat_dom_sf"/>
</dbReference>
<name>A0AA39CKY3_9EURO</name>
<dbReference type="AlphaFoldDB" id="A0AA39CKY3"/>
<gene>
    <name evidence="4" type="ORF">H2200_004948</name>
</gene>
<dbReference type="CDD" id="cd00413">
    <property type="entry name" value="Glyco_hydrolase_16"/>
    <property type="match status" value="1"/>
</dbReference>
<evidence type="ECO:0000313" key="4">
    <source>
        <dbReference type="EMBL" id="KAJ9611764.1"/>
    </source>
</evidence>
<dbReference type="InterPro" id="IPR015943">
    <property type="entry name" value="WD40/YVTN_repeat-like_dom_sf"/>
</dbReference>
<dbReference type="SUPFAM" id="SSF50978">
    <property type="entry name" value="WD40 repeat-like"/>
    <property type="match status" value="1"/>
</dbReference>
<dbReference type="Gene3D" id="2.130.10.10">
    <property type="entry name" value="YVTN repeat-like/Quinoprotein amine dehydrogenase"/>
    <property type="match status" value="1"/>
</dbReference>
<sequence length="506" mass="54769">MLRTYQQLSGCAPSRNDDVYVFAIAPTANHGLAAITSADELLLLNRDRLNSHDLATLQGVPQGVTSLVVADQGTTAICAGGDGNVAFFDLRTGSKTTHFNSDSMIWLSANTEVNDEITALDFHPSRDSLLLTGGDDGVACIFDIQIQEEQDSLLQAVNHGPIHKAGFLGLTDLYALSSDQNLALHSITVDDADTEVDQTPAADDLGDLRPTVPCEYVIDVLQSGPEHVVACGSHSQSRVDLVKVERGTGISLDQRIVLQGAHGEEIVRSVYVDEENGTIFTAGEDGRIAAFRLQGTTTPPSKPAKSKRPSDNPDVRLNAKYDWSNVEIKDQHLIMKQRGFSQEELSTYGTVSDDRSEIDIELVTPGTSLVENTISFTSHPSLDADGRPIPGATVLRSLNESQFGPDTFCEYRFDSHPDLGVRYFVDGELVHTNTRNVPSEGMGGSLQFKIWADNNRWWSGTPSTTDVLLSIQTIVAYFNTSTPDPDREDACEAAGGPSAKTICTVE</sequence>
<accession>A0AA39CKY3</accession>
<reference evidence="4" key="1">
    <citation type="submission" date="2022-10" db="EMBL/GenBank/DDBJ databases">
        <title>Culturing micro-colonial fungi from biological soil crusts in the Mojave desert and describing Neophaeococcomyces mojavensis, and introducing the new genera and species Taxawa tesnikishii.</title>
        <authorList>
            <person name="Kurbessoian T."/>
            <person name="Stajich J.E."/>
        </authorList>
    </citation>
    <scope>NUCLEOTIDE SEQUENCE</scope>
    <source>
        <strain evidence="4">TK_41</strain>
    </source>
</reference>
<feature type="region of interest" description="Disordered" evidence="3">
    <location>
        <begin position="295"/>
        <end position="316"/>
    </location>
</feature>
<protein>
    <submittedName>
        <fullName evidence="4">Uncharacterized protein</fullName>
    </submittedName>
</protein>
<dbReference type="InterPro" id="IPR039328">
    <property type="entry name" value="WDR89"/>
</dbReference>
<dbReference type="PANTHER" id="PTHR22889:SF0">
    <property type="entry name" value="WD REPEAT-CONTAINING PROTEIN 89"/>
    <property type="match status" value="1"/>
</dbReference>
<keyword evidence="5" id="KW-1185">Reference proteome</keyword>
<dbReference type="Gene3D" id="2.60.120.200">
    <property type="match status" value="1"/>
</dbReference>
<dbReference type="SMART" id="SM00320">
    <property type="entry name" value="WD40"/>
    <property type="match status" value="3"/>
</dbReference>
<dbReference type="PANTHER" id="PTHR22889">
    <property type="entry name" value="WD REPEAT-CONTAINING PROTEIN 89"/>
    <property type="match status" value="1"/>
</dbReference>
<dbReference type="SUPFAM" id="SSF49899">
    <property type="entry name" value="Concanavalin A-like lectins/glucanases"/>
    <property type="match status" value="1"/>
</dbReference>
<keyword evidence="1" id="KW-0853">WD repeat</keyword>
<keyword evidence="2" id="KW-0677">Repeat</keyword>
<evidence type="ECO:0000256" key="2">
    <source>
        <dbReference type="ARBA" id="ARBA00022737"/>
    </source>
</evidence>